<comment type="caution">
    <text evidence="1">The sequence shown here is derived from an EMBL/GenBank/DDBJ whole genome shotgun (WGS) entry which is preliminary data.</text>
</comment>
<protein>
    <submittedName>
        <fullName evidence="1">Uncharacterized protein</fullName>
    </submittedName>
</protein>
<accession>A0AAV5KAE4</accession>
<keyword evidence="2" id="KW-1185">Reference proteome</keyword>
<sequence length="39" mass="4561">MKNNFNKIHHYFASPHLCYFLSQKKVHTNLAKRIGACCP</sequence>
<dbReference type="Proteomes" id="UP001054252">
    <property type="component" value="Unassembled WGS sequence"/>
</dbReference>
<proteinExistence type="predicted"/>
<name>A0AAV5KAE4_9ROSI</name>
<evidence type="ECO:0000313" key="1">
    <source>
        <dbReference type="EMBL" id="GKV21442.1"/>
    </source>
</evidence>
<reference evidence="1 2" key="1">
    <citation type="journal article" date="2021" name="Commun. Biol.">
        <title>The genome of Shorea leprosula (Dipterocarpaceae) highlights the ecological relevance of drought in aseasonal tropical rainforests.</title>
        <authorList>
            <person name="Ng K.K.S."/>
            <person name="Kobayashi M.J."/>
            <person name="Fawcett J.A."/>
            <person name="Hatakeyama M."/>
            <person name="Paape T."/>
            <person name="Ng C.H."/>
            <person name="Ang C.C."/>
            <person name="Tnah L.H."/>
            <person name="Lee C.T."/>
            <person name="Nishiyama T."/>
            <person name="Sese J."/>
            <person name="O'Brien M.J."/>
            <person name="Copetti D."/>
            <person name="Mohd Noor M.I."/>
            <person name="Ong R.C."/>
            <person name="Putra M."/>
            <person name="Sireger I.Z."/>
            <person name="Indrioko S."/>
            <person name="Kosugi Y."/>
            <person name="Izuno A."/>
            <person name="Isagi Y."/>
            <person name="Lee S.L."/>
            <person name="Shimizu K.K."/>
        </authorList>
    </citation>
    <scope>NUCLEOTIDE SEQUENCE [LARGE SCALE GENOMIC DNA]</scope>
    <source>
        <strain evidence="1">214</strain>
    </source>
</reference>
<dbReference type="EMBL" id="BPVZ01000057">
    <property type="protein sequence ID" value="GKV21442.1"/>
    <property type="molecule type" value="Genomic_DNA"/>
</dbReference>
<gene>
    <name evidence="1" type="ORF">SLEP1_g31422</name>
</gene>
<organism evidence="1 2">
    <name type="scientific">Rubroshorea leprosula</name>
    <dbReference type="NCBI Taxonomy" id="152421"/>
    <lineage>
        <taxon>Eukaryota</taxon>
        <taxon>Viridiplantae</taxon>
        <taxon>Streptophyta</taxon>
        <taxon>Embryophyta</taxon>
        <taxon>Tracheophyta</taxon>
        <taxon>Spermatophyta</taxon>
        <taxon>Magnoliopsida</taxon>
        <taxon>eudicotyledons</taxon>
        <taxon>Gunneridae</taxon>
        <taxon>Pentapetalae</taxon>
        <taxon>rosids</taxon>
        <taxon>malvids</taxon>
        <taxon>Malvales</taxon>
        <taxon>Dipterocarpaceae</taxon>
        <taxon>Rubroshorea</taxon>
    </lineage>
</organism>
<evidence type="ECO:0000313" key="2">
    <source>
        <dbReference type="Proteomes" id="UP001054252"/>
    </source>
</evidence>
<dbReference type="AlphaFoldDB" id="A0AAV5KAE4"/>